<dbReference type="GO" id="GO:0051301">
    <property type="term" value="P:cell division"/>
    <property type="evidence" value="ECO:0007669"/>
    <property type="project" value="UniProtKB-KW"/>
</dbReference>
<sequence length="391" mass="42294">MQFWELFKTSWLSLRTNPRRSLLTIFGIVVGIAAVITIISLGNGVKAKMLNELQATSTGKQTTKINYYSSSTTTAMGFNHQDIEKVKGKFAKVSSIKVINPVNNVTVAAQIGNQPANTQVTLLKQPVSSLKILAGREISKYDLAVANPVALISEKTAKKQYGSSSNALGTAVEVKHVSYRVVGVYQSNKSHYKVNFLLPKKAFYQRTAVDSGNTIKLTFNRGANVASESKRIVKYLKQHGSQRKQGSYEYFDVGSFLKSVSKVIDSMTVFISAIAGISLFIAGIGVMNMMYTSVAERTQEIGIRLAVGAQPRSIMLQFLLEAVMLTVTGGVLGFLFGVGLAKGISLALPFKAVVTFSSFLLAFGVSALVGILFGLLPAKQAANKNLIDILR</sequence>
<evidence type="ECO:0000256" key="1">
    <source>
        <dbReference type="ARBA" id="ARBA00004651"/>
    </source>
</evidence>
<keyword evidence="11" id="KW-1185">Reference proteome</keyword>
<dbReference type="Pfam" id="PF02687">
    <property type="entry name" value="FtsX"/>
    <property type="match status" value="1"/>
</dbReference>
<comment type="subcellular location">
    <subcellularLocation>
        <location evidence="1">Cell membrane</location>
        <topology evidence="1">Multi-pass membrane protein</topology>
    </subcellularLocation>
</comment>
<keyword evidence="3 7" id="KW-0812">Transmembrane</keyword>
<keyword evidence="4 7" id="KW-1133">Transmembrane helix</keyword>
<keyword evidence="5 7" id="KW-0472">Membrane</keyword>
<dbReference type="GO" id="GO:0005886">
    <property type="term" value="C:plasma membrane"/>
    <property type="evidence" value="ECO:0007669"/>
    <property type="project" value="UniProtKB-SubCell"/>
</dbReference>
<evidence type="ECO:0000259" key="9">
    <source>
        <dbReference type="Pfam" id="PF12704"/>
    </source>
</evidence>
<protein>
    <submittedName>
        <fullName evidence="10">Cell division protein FtsX</fullName>
    </submittedName>
</protein>
<organism evidence="10 11">
    <name type="scientific">Liquorilactobacillus nagelii</name>
    <dbReference type="NCBI Taxonomy" id="82688"/>
    <lineage>
        <taxon>Bacteria</taxon>
        <taxon>Bacillati</taxon>
        <taxon>Bacillota</taxon>
        <taxon>Bacilli</taxon>
        <taxon>Lactobacillales</taxon>
        <taxon>Lactobacillaceae</taxon>
        <taxon>Liquorilactobacillus</taxon>
    </lineage>
</organism>
<evidence type="ECO:0000313" key="10">
    <source>
        <dbReference type="EMBL" id="AUJ31884.1"/>
    </source>
</evidence>
<dbReference type="AlphaFoldDB" id="A0A3Q8D086"/>
<dbReference type="PANTHER" id="PTHR30572:SF4">
    <property type="entry name" value="ABC TRANSPORTER PERMEASE YTRF"/>
    <property type="match status" value="1"/>
</dbReference>
<evidence type="ECO:0000313" key="11">
    <source>
        <dbReference type="Proteomes" id="UP000324497"/>
    </source>
</evidence>
<dbReference type="InterPro" id="IPR050250">
    <property type="entry name" value="Macrolide_Exporter_MacB"/>
</dbReference>
<keyword evidence="10" id="KW-0132">Cell division</keyword>
<evidence type="ECO:0000256" key="2">
    <source>
        <dbReference type="ARBA" id="ARBA00022475"/>
    </source>
</evidence>
<dbReference type="PANTHER" id="PTHR30572">
    <property type="entry name" value="MEMBRANE COMPONENT OF TRANSPORTER-RELATED"/>
    <property type="match status" value="1"/>
</dbReference>
<feature type="transmembrane region" description="Helical" evidence="7">
    <location>
        <begin position="353"/>
        <end position="376"/>
    </location>
</feature>
<dbReference type="Pfam" id="PF12704">
    <property type="entry name" value="MacB_PCD"/>
    <property type="match status" value="1"/>
</dbReference>
<evidence type="ECO:0000259" key="8">
    <source>
        <dbReference type="Pfam" id="PF02687"/>
    </source>
</evidence>
<dbReference type="InterPro" id="IPR025857">
    <property type="entry name" value="MacB_PCD"/>
</dbReference>
<dbReference type="Proteomes" id="UP000324497">
    <property type="component" value="Chromosome"/>
</dbReference>
<feature type="transmembrane region" description="Helical" evidence="7">
    <location>
        <begin position="21"/>
        <end position="42"/>
    </location>
</feature>
<dbReference type="KEGG" id="lng:BSQ50_04505"/>
<feature type="transmembrane region" description="Helical" evidence="7">
    <location>
        <begin position="267"/>
        <end position="287"/>
    </location>
</feature>
<dbReference type="InterPro" id="IPR003838">
    <property type="entry name" value="ABC3_permease_C"/>
</dbReference>
<name>A0A3Q8D086_9LACO</name>
<feature type="transmembrane region" description="Helical" evidence="7">
    <location>
        <begin position="318"/>
        <end position="341"/>
    </location>
</feature>
<evidence type="ECO:0000256" key="6">
    <source>
        <dbReference type="ARBA" id="ARBA00038076"/>
    </source>
</evidence>
<evidence type="ECO:0000256" key="7">
    <source>
        <dbReference type="SAM" id="Phobius"/>
    </source>
</evidence>
<gene>
    <name evidence="10" type="ORF">BSQ50_04505</name>
</gene>
<evidence type="ECO:0000256" key="5">
    <source>
        <dbReference type="ARBA" id="ARBA00023136"/>
    </source>
</evidence>
<feature type="domain" description="ABC3 transporter permease C-terminal" evidence="8">
    <location>
        <begin position="273"/>
        <end position="385"/>
    </location>
</feature>
<proteinExistence type="inferred from homology"/>
<accession>A0A3Q8D086</accession>
<dbReference type="GO" id="GO:0022857">
    <property type="term" value="F:transmembrane transporter activity"/>
    <property type="evidence" value="ECO:0007669"/>
    <property type="project" value="TreeGrafter"/>
</dbReference>
<evidence type="ECO:0000256" key="4">
    <source>
        <dbReference type="ARBA" id="ARBA00022989"/>
    </source>
</evidence>
<dbReference type="EMBL" id="CP018180">
    <property type="protein sequence ID" value="AUJ31884.1"/>
    <property type="molecule type" value="Genomic_DNA"/>
</dbReference>
<dbReference type="RefSeq" id="WP_148126540.1">
    <property type="nucleotide sequence ID" value="NZ_CP018180.1"/>
</dbReference>
<keyword evidence="2" id="KW-1003">Cell membrane</keyword>
<feature type="domain" description="MacB-like periplasmic core" evidence="9">
    <location>
        <begin position="21"/>
        <end position="232"/>
    </location>
</feature>
<keyword evidence="10" id="KW-0131">Cell cycle</keyword>
<evidence type="ECO:0000256" key="3">
    <source>
        <dbReference type="ARBA" id="ARBA00022692"/>
    </source>
</evidence>
<comment type="similarity">
    <text evidence="6">Belongs to the ABC-4 integral membrane protein family.</text>
</comment>
<reference evidence="10 11" key="1">
    <citation type="submission" date="2016-11" db="EMBL/GenBank/DDBJ databases">
        <title>Interaction between Lactobacillus species and yeast in water kefir.</title>
        <authorList>
            <person name="Behr J."/>
            <person name="Xu D."/>
            <person name="Vogel R.F."/>
        </authorList>
    </citation>
    <scope>NUCLEOTIDE SEQUENCE [LARGE SCALE GENOMIC DNA]</scope>
    <source>
        <strain evidence="10 11">TMW 1.1827</strain>
    </source>
</reference>